<evidence type="ECO:0000256" key="1">
    <source>
        <dbReference type="SAM" id="MobiDB-lite"/>
    </source>
</evidence>
<proteinExistence type="predicted"/>
<feature type="region of interest" description="Disordered" evidence="1">
    <location>
        <begin position="198"/>
        <end position="228"/>
    </location>
</feature>
<protein>
    <submittedName>
        <fullName evidence="2">Uncharacterized protein</fullName>
    </submittedName>
</protein>
<reference evidence="2" key="1">
    <citation type="submission" date="2023-10" db="EMBL/GenBank/DDBJ databases">
        <authorList>
            <person name="Chen Y."/>
            <person name="Shah S."/>
            <person name="Dougan E. K."/>
            <person name="Thang M."/>
            <person name="Chan C."/>
        </authorList>
    </citation>
    <scope>NUCLEOTIDE SEQUENCE [LARGE SCALE GENOMIC DNA]</scope>
</reference>
<evidence type="ECO:0000313" key="3">
    <source>
        <dbReference type="Proteomes" id="UP001189429"/>
    </source>
</evidence>
<feature type="non-terminal residue" evidence="2">
    <location>
        <position position="533"/>
    </location>
</feature>
<name>A0ABN9UBS1_9DINO</name>
<feature type="region of interest" description="Disordered" evidence="1">
    <location>
        <begin position="1"/>
        <end position="43"/>
    </location>
</feature>
<sequence>MREPSAETRALSRPTSHRRADGRAALGNPVAGPLGPEAGKRSRTSRLWKQYATRWRRNSWLSEAQCTDRLPEELPWDLRAKLQYIPEQDLSLGRIVHYLGQEAGRREDDEVFRVGNEATRDIERKKDEDLLACVTRRRRQFERAREIGVDIPPKVQGMLLLQGARVSAQGKQNVRSLTRGSLLGPDIMWALPQLDTGGLARGDDPKSRSSLLEPSSAKSSSEIGDGEIEPPELGILVELSGRDLSEDAVSGALAQMGKGRQMTWEDNKDLKNAAQKDRGYWKRRRRLAPAQLELVTNARVPRAVAGRWAALAVSVGAYFDGARAEISRLAEDARLFDTKNHKKRLLEDSKPLLETQTRAWARCTHLPWRTSSSGNQCAPRDFRSSCQIRVADRPKINADNGSRGMTIQEFALLHGQLAGPVRHAAPRSAVPAARPAARSAASGDQWSSLSSHSLPPGWAVAMMQEAVQPMSASVSANVTSAIQATPQAQSQNMATSMAPLVSEMRSVNDRLNAFPAVSSRQMCRCFPRQMRLR</sequence>
<feature type="compositionally biased region" description="Low complexity" evidence="1">
    <location>
        <begin position="428"/>
        <end position="442"/>
    </location>
</feature>
<accession>A0ABN9UBS1</accession>
<evidence type="ECO:0000313" key="2">
    <source>
        <dbReference type="EMBL" id="CAK0856859.1"/>
    </source>
</evidence>
<organism evidence="2 3">
    <name type="scientific">Prorocentrum cordatum</name>
    <dbReference type="NCBI Taxonomy" id="2364126"/>
    <lineage>
        <taxon>Eukaryota</taxon>
        <taxon>Sar</taxon>
        <taxon>Alveolata</taxon>
        <taxon>Dinophyceae</taxon>
        <taxon>Prorocentrales</taxon>
        <taxon>Prorocentraceae</taxon>
        <taxon>Prorocentrum</taxon>
    </lineage>
</organism>
<comment type="caution">
    <text evidence="2">The sequence shown here is derived from an EMBL/GenBank/DDBJ whole genome shotgun (WGS) entry which is preliminary data.</text>
</comment>
<feature type="region of interest" description="Disordered" evidence="1">
    <location>
        <begin position="428"/>
        <end position="449"/>
    </location>
</feature>
<dbReference type="Proteomes" id="UP001189429">
    <property type="component" value="Unassembled WGS sequence"/>
</dbReference>
<keyword evidence="3" id="KW-1185">Reference proteome</keyword>
<dbReference type="EMBL" id="CAUYUJ010015676">
    <property type="protein sequence ID" value="CAK0856859.1"/>
    <property type="molecule type" value="Genomic_DNA"/>
</dbReference>
<gene>
    <name evidence="2" type="ORF">PCOR1329_LOCUS47125</name>
</gene>
<feature type="compositionally biased region" description="Low complexity" evidence="1">
    <location>
        <begin position="208"/>
        <end position="222"/>
    </location>
</feature>